<keyword evidence="3 6" id="KW-0812">Transmembrane</keyword>
<feature type="transmembrane region" description="Helical" evidence="6">
    <location>
        <begin position="92"/>
        <end position="113"/>
    </location>
</feature>
<evidence type="ECO:0008006" key="9">
    <source>
        <dbReference type="Google" id="ProtNLM"/>
    </source>
</evidence>
<feature type="transmembrane region" description="Helical" evidence="6">
    <location>
        <begin position="275"/>
        <end position="295"/>
    </location>
</feature>
<evidence type="ECO:0000256" key="3">
    <source>
        <dbReference type="ARBA" id="ARBA00022692"/>
    </source>
</evidence>
<organism evidence="7 8">
    <name type="scientific">Aliidiomarina shirensis</name>
    <dbReference type="NCBI Taxonomy" id="1048642"/>
    <lineage>
        <taxon>Bacteria</taxon>
        <taxon>Pseudomonadati</taxon>
        <taxon>Pseudomonadota</taxon>
        <taxon>Gammaproteobacteria</taxon>
        <taxon>Alteromonadales</taxon>
        <taxon>Idiomarinaceae</taxon>
        <taxon>Aliidiomarina</taxon>
    </lineage>
</organism>
<gene>
    <name evidence="7" type="ORF">CWE13_07940</name>
</gene>
<feature type="transmembrane region" description="Helical" evidence="6">
    <location>
        <begin position="468"/>
        <end position="490"/>
    </location>
</feature>
<keyword evidence="2" id="KW-1003">Cell membrane</keyword>
<dbReference type="InterPro" id="IPR051679">
    <property type="entry name" value="DASS-Related_Transporters"/>
</dbReference>
<dbReference type="RefSeq" id="WP_126807515.1">
    <property type="nucleotide sequence ID" value="NZ_PIPP01000003.1"/>
</dbReference>
<feature type="transmembrane region" description="Helical" evidence="6">
    <location>
        <begin position="12"/>
        <end position="29"/>
    </location>
</feature>
<dbReference type="Pfam" id="PF03606">
    <property type="entry name" value="DcuC"/>
    <property type="match status" value="1"/>
</dbReference>
<evidence type="ECO:0000256" key="6">
    <source>
        <dbReference type="SAM" id="Phobius"/>
    </source>
</evidence>
<dbReference type="PANTHER" id="PTHR43652:SF2">
    <property type="entry name" value="BASIC AMINO ACID ANTIPORTER YFCC-RELATED"/>
    <property type="match status" value="1"/>
</dbReference>
<dbReference type="Proteomes" id="UP000286934">
    <property type="component" value="Unassembled WGS sequence"/>
</dbReference>
<keyword evidence="5 6" id="KW-0472">Membrane</keyword>
<dbReference type="EMBL" id="PIPP01000003">
    <property type="protein sequence ID" value="RUO36772.1"/>
    <property type="molecule type" value="Genomic_DNA"/>
</dbReference>
<accession>A0A432WSM4</accession>
<dbReference type="InterPro" id="IPR018385">
    <property type="entry name" value="C4_dicarb_anaerob_car-like"/>
</dbReference>
<evidence type="ECO:0000256" key="5">
    <source>
        <dbReference type="ARBA" id="ARBA00023136"/>
    </source>
</evidence>
<protein>
    <recommendedName>
        <fullName evidence="9">Basic amino acid antiporter YfcC</fullName>
    </recommendedName>
</protein>
<feature type="transmembrane region" description="Helical" evidence="6">
    <location>
        <begin position="369"/>
        <end position="391"/>
    </location>
</feature>
<reference evidence="8" key="1">
    <citation type="journal article" date="2018" name="Front. Microbiol.">
        <title>Genome-Based Analysis Reveals the Taxonomy and Diversity of the Family Idiomarinaceae.</title>
        <authorList>
            <person name="Liu Y."/>
            <person name="Lai Q."/>
            <person name="Shao Z."/>
        </authorList>
    </citation>
    <scope>NUCLEOTIDE SEQUENCE [LARGE SCALE GENOMIC DNA]</scope>
    <source>
        <strain evidence="8">AIS</strain>
    </source>
</reference>
<dbReference type="NCBIfam" id="NF008611">
    <property type="entry name" value="PRK11588.1"/>
    <property type="match status" value="1"/>
</dbReference>
<dbReference type="PANTHER" id="PTHR43652">
    <property type="entry name" value="BASIC AMINO ACID ANTIPORTER YFCC-RELATED"/>
    <property type="match status" value="1"/>
</dbReference>
<comment type="subcellular location">
    <subcellularLocation>
        <location evidence="1">Cell membrane</location>
        <topology evidence="1">Multi-pass membrane protein</topology>
    </subcellularLocation>
</comment>
<feature type="transmembrane region" description="Helical" evidence="6">
    <location>
        <begin position="134"/>
        <end position="151"/>
    </location>
</feature>
<feature type="transmembrane region" description="Helical" evidence="6">
    <location>
        <begin position="437"/>
        <end position="456"/>
    </location>
</feature>
<evidence type="ECO:0000256" key="4">
    <source>
        <dbReference type="ARBA" id="ARBA00022989"/>
    </source>
</evidence>
<dbReference type="AlphaFoldDB" id="A0A432WSM4"/>
<comment type="caution">
    <text evidence="7">The sequence shown here is derived from an EMBL/GenBank/DDBJ whole genome shotgun (WGS) entry which is preliminary data.</text>
</comment>
<evidence type="ECO:0000313" key="8">
    <source>
        <dbReference type="Proteomes" id="UP000286934"/>
    </source>
</evidence>
<name>A0A432WSM4_9GAMM</name>
<evidence type="ECO:0000256" key="1">
    <source>
        <dbReference type="ARBA" id="ARBA00004651"/>
    </source>
</evidence>
<keyword evidence="4 6" id="KW-1133">Transmembrane helix</keyword>
<feature type="transmembrane region" description="Helical" evidence="6">
    <location>
        <begin position="180"/>
        <end position="203"/>
    </location>
</feature>
<feature type="transmembrane region" description="Helical" evidence="6">
    <location>
        <begin position="215"/>
        <end position="234"/>
    </location>
</feature>
<feature type="transmembrane region" description="Helical" evidence="6">
    <location>
        <begin position="301"/>
        <end position="318"/>
    </location>
</feature>
<evidence type="ECO:0000256" key="2">
    <source>
        <dbReference type="ARBA" id="ARBA00022475"/>
    </source>
</evidence>
<keyword evidence="8" id="KW-1185">Reference proteome</keyword>
<feature type="transmembrane region" description="Helical" evidence="6">
    <location>
        <begin position="338"/>
        <end position="357"/>
    </location>
</feature>
<evidence type="ECO:0000313" key="7">
    <source>
        <dbReference type="EMBL" id="RUO36772.1"/>
    </source>
</evidence>
<dbReference type="OrthoDB" id="255482at2"/>
<dbReference type="GO" id="GO:0005886">
    <property type="term" value="C:plasma membrane"/>
    <property type="evidence" value="ECO:0007669"/>
    <property type="project" value="UniProtKB-SubCell"/>
</dbReference>
<sequence length="491" mass="52932">MQQQQRRMPDTFVILFFVALLAAALSWWIPAGEFSTEIVERETPTGVQEREVLIADSYRIAPQEGGFRWFAEGGEIGLANIPFEGMVSGSKWGAAIGVMAFILLVGGSFGIIVKTTSIERGILALIHRTQRYDQLFLILLFLVFSLGGAVFGMGEEAIAFCLVLLPVMTKLGYDKVTVVLVTYVATQIGFATSWMNPFSVAIAQGIAEVPLLSGAGFRMVVWLLLTTIGIAYTLRYANRTRNRDAVKSLMPAESINTNPENTDELRQPFTTLDTVILSVFALGMVWVVWGVVARGYYIPELASQFFVIGIVIGLLAVFGNRFRANDMSEAFVKGAQDLLPAALIVGFAKGIILILGGGEPDAPSTLNTLLYYAGSSLSGMSEHVAAVSMLLFQGGFNFFMTSGSGQAALTMPIMAPLSDLAGVSRQTAILAFQLGDGLTNIIVPTSAALIGCLGAVKLDWASWLKAIWRFQVLLGVCCIAIMLVAVITGYK</sequence>
<proteinExistence type="predicted"/>
<feature type="transmembrane region" description="Helical" evidence="6">
    <location>
        <begin position="157"/>
        <end position="173"/>
    </location>
</feature>